<feature type="region of interest" description="Disordered" evidence="1">
    <location>
        <begin position="47"/>
        <end position="69"/>
    </location>
</feature>
<comment type="caution">
    <text evidence="2">The sequence shown here is derived from an EMBL/GenBank/DDBJ whole genome shotgun (WGS) entry which is preliminary data.</text>
</comment>
<keyword evidence="3" id="KW-1185">Reference proteome</keyword>
<organism evidence="2 3">
    <name type="scientific">Tolypocladium capitatum</name>
    <dbReference type="NCBI Taxonomy" id="45235"/>
    <lineage>
        <taxon>Eukaryota</taxon>
        <taxon>Fungi</taxon>
        <taxon>Dikarya</taxon>
        <taxon>Ascomycota</taxon>
        <taxon>Pezizomycotina</taxon>
        <taxon>Sordariomycetes</taxon>
        <taxon>Hypocreomycetidae</taxon>
        <taxon>Hypocreales</taxon>
        <taxon>Ophiocordycipitaceae</taxon>
        <taxon>Tolypocladium</taxon>
    </lineage>
</organism>
<dbReference type="Proteomes" id="UP000236621">
    <property type="component" value="Unassembled WGS sequence"/>
</dbReference>
<accession>A0A2K3QGQ8</accession>
<protein>
    <submittedName>
        <fullName evidence="2">Uncharacterized protein</fullName>
    </submittedName>
</protein>
<gene>
    <name evidence="2" type="ORF">TCAP_03369</name>
</gene>
<reference evidence="2 3" key="1">
    <citation type="submission" date="2017-08" db="EMBL/GenBank/DDBJ databases">
        <title>Harnessing the power of phylogenomics to disentangle the directionality and signatures of interkingdom host jumping in the parasitic fungal genus Tolypocladium.</title>
        <authorList>
            <person name="Quandt C.A."/>
            <person name="Patterson W."/>
            <person name="Spatafora J.W."/>
        </authorList>
    </citation>
    <scope>NUCLEOTIDE SEQUENCE [LARGE SCALE GENOMIC DNA]</scope>
    <source>
        <strain evidence="2 3">CBS 113982</strain>
    </source>
</reference>
<evidence type="ECO:0000313" key="3">
    <source>
        <dbReference type="Proteomes" id="UP000236621"/>
    </source>
</evidence>
<dbReference type="AlphaFoldDB" id="A0A2K3QGQ8"/>
<feature type="region of interest" description="Disordered" evidence="1">
    <location>
        <begin position="100"/>
        <end position="164"/>
    </location>
</feature>
<sequence length="287" mass="30009">MGRAAIIHTDPPCAGTGFATATRRARLLATWSPKVKRVVACFSSANRQVGESAPNSREAPVPGGAPGSCKPGNQVDAAVGGVLRVPKTGARGATRLLAAHARSARTTRRPEAVFPAAAASRDAAQTRPCPSLSAKGTPWPGPGRPRELPAPADTDDASSRAQTLVHRRPRAIVADVQLATGSRPALAAVDVQSHISPCRQRLPQTKPKPPDQAITQPDWGLRLAASARVARALRSALASDARLKRRSSERCVAGQALQAVTAVSSPFPRLRLPSPVFPCLACWFGGP</sequence>
<evidence type="ECO:0000313" key="2">
    <source>
        <dbReference type="EMBL" id="PNY26700.1"/>
    </source>
</evidence>
<proteinExistence type="predicted"/>
<name>A0A2K3QGQ8_9HYPO</name>
<feature type="compositionally biased region" description="Low complexity" evidence="1">
    <location>
        <begin position="112"/>
        <end position="123"/>
    </location>
</feature>
<evidence type="ECO:0000256" key="1">
    <source>
        <dbReference type="SAM" id="MobiDB-lite"/>
    </source>
</evidence>
<dbReference type="EMBL" id="NRSZ01000511">
    <property type="protein sequence ID" value="PNY26700.1"/>
    <property type="molecule type" value="Genomic_DNA"/>
</dbReference>